<proteinExistence type="predicted"/>
<keyword evidence="3" id="KW-1185">Reference proteome</keyword>
<feature type="compositionally biased region" description="Basic and acidic residues" evidence="1">
    <location>
        <begin position="71"/>
        <end position="88"/>
    </location>
</feature>
<accession>A0A310SH86</accession>
<dbReference type="Proteomes" id="UP000250275">
    <property type="component" value="Unassembled WGS sequence"/>
</dbReference>
<dbReference type="EMBL" id="KQ769818">
    <property type="protein sequence ID" value="OAD52802.1"/>
    <property type="molecule type" value="Genomic_DNA"/>
</dbReference>
<evidence type="ECO:0000313" key="2">
    <source>
        <dbReference type="EMBL" id="OAD52802.1"/>
    </source>
</evidence>
<evidence type="ECO:0000313" key="3">
    <source>
        <dbReference type="Proteomes" id="UP000250275"/>
    </source>
</evidence>
<evidence type="ECO:0000256" key="1">
    <source>
        <dbReference type="SAM" id="MobiDB-lite"/>
    </source>
</evidence>
<reference evidence="2 3" key="1">
    <citation type="submission" date="2015-07" db="EMBL/GenBank/DDBJ databases">
        <title>The genome of Eufriesea mexicana.</title>
        <authorList>
            <person name="Pan H."/>
            <person name="Kapheim K."/>
        </authorList>
    </citation>
    <scope>NUCLEOTIDE SEQUENCE [LARGE SCALE GENOMIC DNA]</scope>
    <source>
        <strain evidence="2">0111107269</strain>
        <tissue evidence="2">Whole body</tissue>
    </source>
</reference>
<feature type="region of interest" description="Disordered" evidence="1">
    <location>
        <begin position="68"/>
        <end position="88"/>
    </location>
</feature>
<protein>
    <submittedName>
        <fullName evidence="2">Uncharacterized protein</fullName>
    </submittedName>
</protein>
<organism evidence="2 3">
    <name type="scientific">Eufriesea mexicana</name>
    <dbReference type="NCBI Taxonomy" id="516756"/>
    <lineage>
        <taxon>Eukaryota</taxon>
        <taxon>Metazoa</taxon>
        <taxon>Ecdysozoa</taxon>
        <taxon>Arthropoda</taxon>
        <taxon>Hexapoda</taxon>
        <taxon>Insecta</taxon>
        <taxon>Pterygota</taxon>
        <taxon>Neoptera</taxon>
        <taxon>Endopterygota</taxon>
        <taxon>Hymenoptera</taxon>
        <taxon>Apocrita</taxon>
        <taxon>Aculeata</taxon>
        <taxon>Apoidea</taxon>
        <taxon>Anthophila</taxon>
        <taxon>Apidae</taxon>
        <taxon>Eufriesea</taxon>
    </lineage>
</organism>
<gene>
    <name evidence="2" type="ORF">WN48_00215</name>
</gene>
<name>A0A310SH86_9HYME</name>
<dbReference type="AlphaFoldDB" id="A0A310SH86"/>
<sequence length="88" mass="10210">MNADQQSVREIILESIAFCLLPLPSRRLFSTLLHHSPLISKFFESIHFPTRDYTVTSPTPHYVRRSMIEQQTREISNRPELKDGTPVS</sequence>